<protein>
    <submittedName>
        <fullName evidence="8">OmpA family protein</fullName>
    </submittedName>
</protein>
<dbReference type="InterPro" id="IPR050330">
    <property type="entry name" value="Bact_OuterMem_StrucFunc"/>
</dbReference>
<dbReference type="PROSITE" id="PS51123">
    <property type="entry name" value="OMPA_2"/>
    <property type="match status" value="1"/>
</dbReference>
<sequence length="235" mass="25479">MTRIFTSFSLIFLLGAVPAPVTASDAPMLDRVLAILPGGASLEGFDTVYFDFDRDFLDPSAREQLDQQAAYIRSRPNLKFGVTGHTDMVGNLTYNRDLGMRRAKRVVAYLVSKGIESERLVAMVSFGEEKPAVRTEDRERLNRRVITEVMGRMDRKIVQPRPAPGKGSTSSAAILPDTDTDAPRVTAVSQDPEPTAPTKTNGKGSRMNAGGGNGDEAGDPGKSEGKNRGKDENSF</sequence>
<dbReference type="InterPro" id="IPR006664">
    <property type="entry name" value="OMP_bac"/>
</dbReference>
<name>A0A7C9J3P2_9RHOB</name>
<feature type="signal peptide" evidence="6">
    <location>
        <begin position="1"/>
        <end position="23"/>
    </location>
</feature>
<reference evidence="8 9" key="2">
    <citation type="submission" date="2020-03" db="EMBL/GenBank/DDBJ databases">
        <title>Kangsaoukella pontilimi gen. nov., sp. nov., a new member of the family Rhodobacteraceae isolated from a tidal mudflat.</title>
        <authorList>
            <person name="Kim I.S."/>
        </authorList>
    </citation>
    <scope>NUCLEOTIDE SEQUENCE [LARGE SCALE GENOMIC DNA]</scope>
    <source>
        <strain evidence="8 9">GH1-50</strain>
    </source>
</reference>
<proteinExistence type="predicted"/>
<dbReference type="PANTHER" id="PTHR30329:SF21">
    <property type="entry name" value="LIPOPROTEIN YIAD-RELATED"/>
    <property type="match status" value="1"/>
</dbReference>
<dbReference type="AlphaFoldDB" id="A0A7C9J3P2"/>
<feature type="chain" id="PRO_5028799406" evidence="6">
    <location>
        <begin position="24"/>
        <end position="235"/>
    </location>
</feature>
<comment type="caution">
    <text evidence="8">The sequence shown here is derived from an EMBL/GenBank/DDBJ whole genome shotgun (WGS) entry which is preliminary data.</text>
</comment>
<organism evidence="8 9">
    <name type="scientific">Kangsaoukella pontilimi</name>
    <dbReference type="NCBI Taxonomy" id="2691042"/>
    <lineage>
        <taxon>Bacteria</taxon>
        <taxon>Pseudomonadati</taxon>
        <taxon>Pseudomonadota</taxon>
        <taxon>Alphaproteobacteria</taxon>
        <taxon>Rhodobacterales</taxon>
        <taxon>Paracoccaceae</taxon>
        <taxon>Kangsaoukella</taxon>
    </lineage>
</organism>
<dbReference type="PANTHER" id="PTHR30329">
    <property type="entry name" value="STATOR ELEMENT OF FLAGELLAR MOTOR COMPLEX"/>
    <property type="match status" value="1"/>
</dbReference>
<dbReference type="Proteomes" id="UP000480350">
    <property type="component" value="Unassembled WGS sequence"/>
</dbReference>
<dbReference type="GO" id="GO:0009279">
    <property type="term" value="C:cell outer membrane"/>
    <property type="evidence" value="ECO:0007669"/>
    <property type="project" value="UniProtKB-SubCell"/>
</dbReference>
<gene>
    <name evidence="8" type="ORF">GQ651_10740</name>
</gene>
<dbReference type="CDD" id="cd07185">
    <property type="entry name" value="OmpA_C-like"/>
    <property type="match status" value="1"/>
</dbReference>
<evidence type="ECO:0000259" key="7">
    <source>
        <dbReference type="PROSITE" id="PS51123"/>
    </source>
</evidence>
<feature type="region of interest" description="Disordered" evidence="5">
    <location>
        <begin position="152"/>
        <end position="235"/>
    </location>
</feature>
<evidence type="ECO:0000256" key="6">
    <source>
        <dbReference type="SAM" id="SignalP"/>
    </source>
</evidence>
<keyword evidence="2 4" id="KW-0472">Membrane</keyword>
<evidence type="ECO:0000313" key="9">
    <source>
        <dbReference type="Proteomes" id="UP000480350"/>
    </source>
</evidence>
<evidence type="ECO:0000313" key="8">
    <source>
        <dbReference type="EMBL" id="MXQ08321.1"/>
    </source>
</evidence>
<dbReference type="EMBL" id="WUPT01000002">
    <property type="protein sequence ID" value="MXQ08321.1"/>
    <property type="molecule type" value="Genomic_DNA"/>
</dbReference>
<evidence type="ECO:0000256" key="3">
    <source>
        <dbReference type="ARBA" id="ARBA00023237"/>
    </source>
</evidence>
<accession>A0A7C9J3P2</accession>
<dbReference type="SUPFAM" id="SSF103088">
    <property type="entry name" value="OmpA-like"/>
    <property type="match status" value="1"/>
</dbReference>
<dbReference type="Gene3D" id="3.30.1330.60">
    <property type="entry name" value="OmpA-like domain"/>
    <property type="match status" value="1"/>
</dbReference>
<keyword evidence="6" id="KW-0732">Signal</keyword>
<evidence type="ECO:0000256" key="5">
    <source>
        <dbReference type="SAM" id="MobiDB-lite"/>
    </source>
</evidence>
<evidence type="ECO:0000256" key="1">
    <source>
        <dbReference type="ARBA" id="ARBA00004442"/>
    </source>
</evidence>
<dbReference type="PRINTS" id="PR01021">
    <property type="entry name" value="OMPADOMAIN"/>
</dbReference>
<reference evidence="8 9" key="1">
    <citation type="submission" date="2019-12" db="EMBL/GenBank/DDBJ databases">
        <authorList>
            <person name="Lee S.D."/>
        </authorList>
    </citation>
    <scope>NUCLEOTIDE SEQUENCE [LARGE SCALE GENOMIC DNA]</scope>
    <source>
        <strain evidence="8 9">GH1-50</strain>
    </source>
</reference>
<feature type="domain" description="OmpA-like" evidence="7">
    <location>
        <begin position="38"/>
        <end position="153"/>
    </location>
</feature>
<keyword evidence="3" id="KW-0998">Cell outer membrane</keyword>
<dbReference type="RefSeq" id="WP_160764253.1">
    <property type="nucleotide sequence ID" value="NZ_WUPT01000002.1"/>
</dbReference>
<keyword evidence="9" id="KW-1185">Reference proteome</keyword>
<dbReference type="InterPro" id="IPR006665">
    <property type="entry name" value="OmpA-like"/>
</dbReference>
<comment type="subcellular location">
    <subcellularLocation>
        <location evidence="1">Cell outer membrane</location>
    </subcellularLocation>
</comment>
<dbReference type="Pfam" id="PF00691">
    <property type="entry name" value="OmpA"/>
    <property type="match status" value="1"/>
</dbReference>
<dbReference type="InterPro" id="IPR036737">
    <property type="entry name" value="OmpA-like_sf"/>
</dbReference>
<evidence type="ECO:0000256" key="4">
    <source>
        <dbReference type="PROSITE-ProRule" id="PRU00473"/>
    </source>
</evidence>
<feature type="compositionally biased region" description="Basic and acidic residues" evidence="5">
    <location>
        <begin position="219"/>
        <end position="235"/>
    </location>
</feature>
<evidence type="ECO:0000256" key="2">
    <source>
        <dbReference type="ARBA" id="ARBA00023136"/>
    </source>
</evidence>